<dbReference type="EMBL" id="JBJJXI010000136">
    <property type="protein sequence ID" value="KAL3387878.1"/>
    <property type="molecule type" value="Genomic_DNA"/>
</dbReference>
<keyword evidence="3" id="KW-1185">Reference proteome</keyword>
<dbReference type="AlphaFoldDB" id="A0ABD2W4U8"/>
<name>A0ABD2W4U8_9HYME</name>
<organism evidence="2 3">
    <name type="scientific">Trichogramma kaykai</name>
    <dbReference type="NCBI Taxonomy" id="54128"/>
    <lineage>
        <taxon>Eukaryota</taxon>
        <taxon>Metazoa</taxon>
        <taxon>Ecdysozoa</taxon>
        <taxon>Arthropoda</taxon>
        <taxon>Hexapoda</taxon>
        <taxon>Insecta</taxon>
        <taxon>Pterygota</taxon>
        <taxon>Neoptera</taxon>
        <taxon>Endopterygota</taxon>
        <taxon>Hymenoptera</taxon>
        <taxon>Apocrita</taxon>
        <taxon>Proctotrupomorpha</taxon>
        <taxon>Chalcidoidea</taxon>
        <taxon>Trichogrammatidae</taxon>
        <taxon>Trichogramma</taxon>
    </lineage>
</organism>
<evidence type="ECO:0008006" key="4">
    <source>
        <dbReference type="Google" id="ProtNLM"/>
    </source>
</evidence>
<evidence type="ECO:0000313" key="2">
    <source>
        <dbReference type="EMBL" id="KAL3387878.1"/>
    </source>
</evidence>
<protein>
    <recommendedName>
        <fullName evidence="4">Gag-like protein</fullName>
    </recommendedName>
</protein>
<comment type="caution">
    <text evidence="2">The sequence shown here is derived from an EMBL/GenBank/DDBJ whole genome shotgun (WGS) entry which is preliminary data.</text>
</comment>
<gene>
    <name evidence="2" type="ORF">TKK_016966</name>
</gene>
<dbReference type="Proteomes" id="UP001627154">
    <property type="component" value="Unassembled WGS sequence"/>
</dbReference>
<sequence length="352" mass="39892">MESLVEDGDSVSEDAYCSSTDNKESSASTQKQPPIYVKNCSALNLIKLYKDNKLEINFKIKNTAKNSCKLTTAKIEIYQRTINTLKRLNVEFITFTHKSQKPKSILLKGPHEETTCDQVHSELTKQLSAEVKINKISLFSGKPNSGITFLVQTTSDSDSKPLTNIKSLNYQIIKWERLRKKELLQCRRCQTPGHVAINCNMAYRCVKCTNIHEPGQCTVNKENNDTVSCVLCGKTGHPASYRGCEVRTREMKKIMNRNKTRTNPLVKKTSKQTYAEALTERPSQDHMQQQHFRAATRQQSNTTDEYKQSATSFIHGNAVHHTNNPYGNIHNNYELSNSVIDTLSNNNDVVVI</sequence>
<feature type="region of interest" description="Disordered" evidence="1">
    <location>
        <begin position="1"/>
        <end position="31"/>
    </location>
</feature>
<reference evidence="2 3" key="1">
    <citation type="journal article" date="2024" name="bioRxiv">
        <title>A reference genome for Trichogramma kaykai: A tiny desert-dwelling parasitoid wasp with competing sex-ratio distorters.</title>
        <authorList>
            <person name="Culotta J."/>
            <person name="Lindsey A.R."/>
        </authorList>
    </citation>
    <scope>NUCLEOTIDE SEQUENCE [LARGE SCALE GENOMIC DNA]</scope>
    <source>
        <strain evidence="2 3">KSX58</strain>
    </source>
</reference>
<evidence type="ECO:0000313" key="3">
    <source>
        <dbReference type="Proteomes" id="UP001627154"/>
    </source>
</evidence>
<proteinExistence type="predicted"/>
<evidence type="ECO:0000256" key="1">
    <source>
        <dbReference type="SAM" id="MobiDB-lite"/>
    </source>
</evidence>
<feature type="compositionally biased region" description="Acidic residues" evidence="1">
    <location>
        <begin position="1"/>
        <end position="12"/>
    </location>
</feature>
<feature type="compositionally biased region" description="Polar residues" evidence="1">
    <location>
        <begin position="17"/>
        <end position="31"/>
    </location>
</feature>
<accession>A0ABD2W4U8</accession>